<keyword evidence="9" id="KW-1185">Reference proteome</keyword>
<evidence type="ECO:0000256" key="3">
    <source>
        <dbReference type="ARBA" id="ARBA00022679"/>
    </source>
</evidence>
<evidence type="ECO:0000256" key="4">
    <source>
        <dbReference type="ARBA" id="ARBA00022692"/>
    </source>
</evidence>
<dbReference type="EMBL" id="JAHQXF010000001">
    <property type="protein sequence ID" value="MBV0923789.1"/>
    <property type="molecule type" value="Genomic_DNA"/>
</dbReference>
<feature type="transmembrane region" description="Helical" evidence="7">
    <location>
        <begin position="380"/>
        <end position="401"/>
    </location>
</feature>
<accession>A0A8J8C471</accession>
<keyword evidence="2" id="KW-1003">Cell membrane</keyword>
<feature type="transmembrane region" description="Helical" evidence="7">
    <location>
        <begin position="296"/>
        <end position="319"/>
    </location>
</feature>
<feature type="transmembrane region" description="Helical" evidence="7">
    <location>
        <begin position="200"/>
        <end position="221"/>
    </location>
</feature>
<evidence type="ECO:0000313" key="9">
    <source>
        <dbReference type="Proteomes" id="UP000766550"/>
    </source>
</evidence>
<reference evidence="8 9" key="1">
    <citation type="submission" date="2021-06" db="EMBL/GenBank/DDBJ databases">
        <title>New haloarchaea isolates fom saline soil.</title>
        <authorList>
            <person name="Duran-Viseras A."/>
            <person name="Sanchez-Porro C.S."/>
            <person name="Ventosa A."/>
        </authorList>
    </citation>
    <scope>NUCLEOTIDE SEQUENCE [LARGE SCALE GENOMIC DNA]</scope>
    <source>
        <strain evidence="8 9">JCM 183640</strain>
    </source>
</reference>
<name>A0A8J8C471_9EURY</name>
<evidence type="ECO:0000313" key="8">
    <source>
        <dbReference type="EMBL" id="MBV0923789.1"/>
    </source>
</evidence>
<evidence type="ECO:0000256" key="2">
    <source>
        <dbReference type="ARBA" id="ARBA00022475"/>
    </source>
</evidence>
<feature type="transmembrane region" description="Helical" evidence="7">
    <location>
        <begin position="175"/>
        <end position="193"/>
    </location>
</feature>
<dbReference type="GO" id="GO:0005886">
    <property type="term" value="C:plasma membrane"/>
    <property type="evidence" value="ECO:0007669"/>
    <property type="project" value="UniProtKB-SubCell"/>
</dbReference>
<keyword evidence="6 7" id="KW-0472">Membrane</keyword>
<dbReference type="RefSeq" id="WP_162316894.1">
    <property type="nucleotide sequence ID" value="NZ_JAHQXF010000001.1"/>
</dbReference>
<feature type="transmembrane region" description="Helical" evidence="7">
    <location>
        <begin position="132"/>
        <end position="163"/>
    </location>
</feature>
<evidence type="ECO:0000256" key="6">
    <source>
        <dbReference type="ARBA" id="ARBA00023136"/>
    </source>
</evidence>
<protein>
    <submittedName>
        <fullName evidence="8">DUF2029 domain-containing protein</fullName>
    </submittedName>
</protein>
<comment type="caution">
    <text evidence="8">The sequence shown here is derived from an EMBL/GenBank/DDBJ whole genome shotgun (WGS) entry which is preliminary data.</text>
</comment>
<dbReference type="InterPro" id="IPR018584">
    <property type="entry name" value="GT87"/>
</dbReference>
<proteinExistence type="predicted"/>
<organism evidence="8 9">
    <name type="scientific">Haloarcula limicola</name>
    <dbReference type="NCBI Taxonomy" id="1429915"/>
    <lineage>
        <taxon>Archaea</taxon>
        <taxon>Methanobacteriati</taxon>
        <taxon>Methanobacteriota</taxon>
        <taxon>Stenosarchaea group</taxon>
        <taxon>Halobacteria</taxon>
        <taxon>Halobacteriales</taxon>
        <taxon>Haloarculaceae</taxon>
        <taxon>Haloarcula</taxon>
    </lineage>
</organism>
<feature type="transmembrane region" description="Helical" evidence="7">
    <location>
        <begin position="12"/>
        <end position="32"/>
    </location>
</feature>
<dbReference type="OrthoDB" id="307029at2157"/>
<evidence type="ECO:0000256" key="5">
    <source>
        <dbReference type="ARBA" id="ARBA00022989"/>
    </source>
</evidence>
<keyword evidence="4 7" id="KW-0812">Transmembrane</keyword>
<dbReference type="Pfam" id="PF09594">
    <property type="entry name" value="GT87"/>
    <property type="match status" value="1"/>
</dbReference>
<comment type="subcellular location">
    <subcellularLocation>
        <location evidence="1">Cell membrane</location>
        <topology evidence="1">Multi-pass membrane protein</topology>
    </subcellularLocation>
</comment>
<sequence length="422" mass="45427">MSDSLSRTRRDVWLALGTALLLGVALGAYYVLARPVKVGLNYRVYDVAARTALAGGDFYAAASPENFHYLYPPVTVLAFVPLAWLGPWPVGYAVVTLASLVVTAVLTHLLVGYIESLGHRIPTADRLLLGTYLLVSVHSVPSLAYGQVNHLLVAAFAAGLVWLERDRERLAGTALALPAFVKVFPAAIGLWLLRERAWRAIAAAVAAASALTIAGLAAFGLDTYRTYAFDVLLARRDTDAFVGGLDPGISYVTLRRPLSVAFPAVDPTWYAVGAAALLAPVVALCYWRVRGVTDRLVALYATVTAMLLFFPSLLLYYVYLTFPLVALLYHLPRGWGRRLFVAGTVLANVSLSFRTVPQVLGLAPFSPATADAVAATLRPVFAVGTPVLYGCLLTLLGCVVYRMETGGLAIPDTLRRTDTTDR</sequence>
<dbReference type="AlphaFoldDB" id="A0A8J8C471"/>
<feature type="transmembrane region" description="Helical" evidence="7">
    <location>
        <begin position="90"/>
        <end position="111"/>
    </location>
</feature>
<keyword evidence="3" id="KW-0808">Transferase</keyword>
<evidence type="ECO:0000256" key="7">
    <source>
        <dbReference type="SAM" id="Phobius"/>
    </source>
</evidence>
<feature type="transmembrane region" description="Helical" evidence="7">
    <location>
        <begin position="268"/>
        <end position="289"/>
    </location>
</feature>
<dbReference type="Proteomes" id="UP000766550">
    <property type="component" value="Unassembled WGS sequence"/>
</dbReference>
<evidence type="ECO:0000256" key="1">
    <source>
        <dbReference type="ARBA" id="ARBA00004651"/>
    </source>
</evidence>
<dbReference type="GO" id="GO:0016758">
    <property type="term" value="F:hexosyltransferase activity"/>
    <property type="evidence" value="ECO:0007669"/>
    <property type="project" value="InterPro"/>
</dbReference>
<keyword evidence="5 7" id="KW-1133">Transmembrane helix</keyword>
<gene>
    <name evidence="8" type="ORF">KTS45_06195</name>
</gene>